<reference evidence="1 2" key="1">
    <citation type="submission" date="2018-11" db="EMBL/GenBank/DDBJ databases">
        <title>Genomes From Bacteria Associated with the Canine Oral Cavity: a Test Case for Automated Genome-Based Taxonomic Assignment.</title>
        <authorList>
            <person name="Coil D.A."/>
            <person name="Jospin G."/>
            <person name="Darling A.E."/>
            <person name="Wallis C."/>
            <person name="Davis I.J."/>
            <person name="Harris S."/>
            <person name="Eisen J.A."/>
            <person name="Holcombe L.J."/>
            <person name="O'Flynn C."/>
        </authorList>
    </citation>
    <scope>NUCLEOTIDE SEQUENCE [LARGE SCALE GENOMIC DNA]</scope>
    <source>
        <strain evidence="1 2">OH5050</strain>
    </source>
</reference>
<organism evidence="1 2">
    <name type="scientific">Actinomyces bowdenii</name>
    <dbReference type="NCBI Taxonomy" id="131109"/>
    <lineage>
        <taxon>Bacteria</taxon>
        <taxon>Bacillati</taxon>
        <taxon>Actinomycetota</taxon>
        <taxon>Actinomycetes</taxon>
        <taxon>Actinomycetales</taxon>
        <taxon>Actinomycetaceae</taxon>
        <taxon>Actinomyces</taxon>
    </lineage>
</organism>
<dbReference type="EMBL" id="RQZC01000001">
    <property type="protein sequence ID" value="RRD30833.1"/>
    <property type="molecule type" value="Genomic_DNA"/>
</dbReference>
<dbReference type="AlphaFoldDB" id="A0A3P1VE88"/>
<keyword evidence="2" id="KW-1185">Reference proteome</keyword>
<dbReference type="Gene3D" id="6.10.250.660">
    <property type="match status" value="1"/>
</dbReference>
<proteinExistence type="predicted"/>
<sequence length="95" mass="10541">MPLSANDVLNKRFQVVRSREGYAQEEVDAYLEEVVDAMRLLEGQVSAASGEPGAASQEQIAAAIAPRDHRIEELERENAYLRDELEAAKGRLEQA</sequence>
<evidence type="ECO:0000313" key="1">
    <source>
        <dbReference type="EMBL" id="RRD30833.1"/>
    </source>
</evidence>
<evidence type="ECO:0000313" key="2">
    <source>
        <dbReference type="Proteomes" id="UP000271272"/>
    </source>
</evidence>
<protein>
    <submittedName>
        <fullName evidence="1">DivIVA domain-containing protein</fullName>
    </submittedName>
</protein>
<accession>A0A3P1VE88</accession>
<dbReference type="RefSeq" id="WP_124932745.1">
    <property type="nucleotide sequence ID" value="NZ_JAGFOU010000002.1"/>
</dbReference>
<dbReference type="InterPro" id="IPR019933">
    <property type="entry name" value="DivIVA_domain"/>
</dbReference>
<dbReference type="Proteomes" id="UP000271272">
    <property type="component" value="Unassembled WGS sequence"/>
</dbReference>
<name>A0A3P1VE88_9ACTO</name>
<dbReference type="NCBIfam" id="TIGR03544">
    <property type="entry name" value="DivI1A_domain"/>
    <property type="match status" value="1"/>
</dbReference>
<dbReference type="OrthoDB" id="5198800at2"/>
<comment type="caution">
    <text evidence="1">The sequence shown here is derived from an EMBL/GenBank/DDBJ whole genome shotgun (WGS) entry which is preliminary data.</text>
</comment>
<gene>
    <name evidence="1" type="ORF">EII10_01645</name>
</gene>